<evidence type="ECO:0000313" key="1">
    <source>
        <dbReference type="EMBL" id="OLN31504.1"/>
    </source>
</evidence>
<dbReference type="EMBL" id="MLBF01000017">
    <property type="protein sequence ID" value="OLN31504.1"/>
    <property type="molecule type" value="Genomic_DNA"/>
</dbReference>
<accession>A0A1Q8QVY1</accession>
<dbReference type="Proteomes" id="UP000186102">
    <property type="component" value="Unassembled WGS sequence"/>
</dbReference>
<name>A0A1Q8QVY1_9FIRM</name>
<gene>
    <name evidence="1" type="ORF">DSOL_2529</name>
</gene>
<reference evidence="1 2" key="1">
    <citation type="submission" date="2016-09" db="EMBL/GenBank/DDBJ databases">
        <title>Complete genome of Desulfosporosinus sp. OL.</title>
        <authorList>
            <person name="Mardanov A."/>
            <person name="Beletsky A."/>
            <person name="Panova A."/>
            <person name="Karnachuk O."/>
            <person name="Ravin N."/>
        </authorList>
    </citation>
    <scope>NUCLEOTIDE SEQUENCE [LARGE SCALE GENOMIC DNA]</scope>
    <source>
        <strain evidence="1 2">OL</strain>
    </source>
</reference>
<keyword evidence="2" id="KW-1185">Reference proteome</keyword>
<evidence type="ECO:0000313" key="2">
    <source>
        <dbReference type="Proteomes" id="UP000186102"/>
    </source>
</evidence>
<sequence>MAPSSMTFSCMIGITLDRTDRDGMVFAIPASLARTQNVVSY</sequence>
<comment type="caution">
    <text evidence="1">The sequence shown here is derived from an EMBL/GenBank/DDBJ whole genome shotgun (WGS) entry which is preliminary data.</text>
</comment>
<dbReference type="AlphaFoldDB" id="A0A1Q8QVY1"/>
<organism evidence="1 2">
    <name type="scientific">Desulfosporosinus metallidurans</name>
    <dbReference type="NCBI Taxonomy" id="1888891"/>
    <lineage>
        <taxon>Bacteria</taxon>
        <taxon>Bacillati</taxon>
        <taxon>Bacillota</taxon>
        <taxon>Clostridia</taxon>
        <taxon>Eubacteriales</taxon>
        <taxon>Desulfitobacteriaceae</taxon>
        <taxon>Desulfosporosinus</taxon>
    </lineage>
</organism>
<proteinExistence type="predicted"/>
<protein>
    <submittedName>
        <fullName evidence="1">Uncharacterized protein</fullName>
    </submittedName>
</protein>